<proteinExistence type="inferred from homology"/>
<keyword evidence="2 3" id="KW-0975">Bacterial flagellum</keyword>
<comment type="subcellular location">
    <subcellularLocation>
        <location evidence="3">Secreted</location>
    </subcellularLocation>
    <subcellularLocation>
        <location evidence="3">Bacterial flagellum</location>
    </subcellularLocation>
</comment>
<evidence type="ECO:0000313" key="7">
    <source>
        <dbReference type="Proteomes" id="UP000229498"/>
    </source>
</evidence>
<dbReference type="RefSeq" id="WP_109794039.1">
    <property type="nucleotide sequence ID" value="NZ_PHIG01000037.1"/>
</dbReference>
<protein>
    <recommendedName>
        <fullName evidence="3">Flagellin</fullName>
    </recommendedName>
</protein>
<feature type="domain" description="Flagellin N-terminal" evidence="4">
    <location>
        <begin position="5"/>
        <end position="141"/>
    </location>
</feature>
<evidence type="ECO:0000256" key="3">
    <source>
        <dbReference type="RuleBase" id="RU362073"/>
    </source>
</evidence>
<evidence type="ECO:0000259" key="4">
    <source>
        <dbReference type="Pfam" id="PF00669"/>
    </source>
</evidence>
<keyword evidence="6" id="KW-0282">Flagellum</keyword>
<dbReference type="AlphaFoldDB" id="A0A2M9G032"/>
<keyword evidence="6" id="KW-0969">Cilium</keyword>
<dbReference type="EMBL" id="PHIG01000037">
    <property type="protein sequence ID" value="PJK29072.1"/>
    <property type="molecule type" value="Genomic_DNA"/>
</dbReference>
<reference evidence="6 7" key="1">
    <citation type="submission" date="2017-11" db="EMBL/GenBank/DDBJ databases">
        <title>Draft genome sequence of Rhizobiales bacterium SY3-13.</title>
        <authorList>
            <person name="Sun C."/>
        </authorList>
    </citation>
    <scope>NUCLEOTIDE SEQUENCE [LARGE SCALE GENOMIC DNA]</scope>
    <source>
        <strain evidence="6 7">SY3-13</strain>
    </source>
</reference>
<dbReference type="GO" id="GO:0005198">
    <property type="term" value="F:structural molecule activity"/>
    <property type="evidence" value="ECO:0007669"/>
    <property type="project" value="UniProtKB-UniRule"/>
</dbReference>
<dbReference type="PANTHER" id="PTHR42792">
    <property type="entry name" value="FLAGELLIN"/>
    <property type="match status" value="1"/>
</dbReference>
<dbReference type="Proteomes" id="UP000229498">
    <property type="component" value="Unassembled WGS sequence"/>
</dbReference>
<organism evidence="6 7">
    <name type="scientific">Minwuia thermotolerans</name>
    <dbReference type="NCBI Taxonomy" id="2056226"/>
    <lineage>
        <taxon>Bacteria</taxon>
        <taxon>Pseudomonadati</taxon>
        <taxon>Pseudomonadota</taxon>
        <taxon>Alphaproteobacteria</taxon>
        <taxon>Minwuiales</taxon>
        <taxon>Minwuiaceae</taxon>
        <taxon>Minwuia</taxon>
    </lineage>
</organism>
<comment type="function">
    <text evidence="3">Flagellin is the subunit protein which polymerizes to form the filaments of bacterial flagella.</text>
</comment>
<dbReference type="InterPro" id="IPR001029">
    <property type="entry name" value="Flagellin_N"/>
</dbReference>
<evidence type="ECO:0000259" key="5">
    <source>
        <dbReference type="Pfam" id="PF00700"/>
    </source>
</evidence>
<dbReference type="InterPro" id="IPR001492">
    <property type="entry name" value="Flagellin"/>
</dbReference>
<evidence type="ECO:0000256" key="1">
    <source>
        <dbReference type="ARBA" id="ARBA00005709"/>
    </source>
</evidence>
<comment type="similarity">
    <text evidence="1 3">Belongs to the bacterial flagellin family.</text>
</comment>
<sequence length="271" mass="27777">MAISVNTNTGAMVALQNLNSTNKELAQVQSRINTGLKVAGPKDDGSTYAIAQNIRATISGFDAVKNSLDRGVSAADTAIAAGQSISDLLIEMKEKAVAATDASLDTSSRNALAADFTALRDQIGTIVSNAEFDGVNLIDGSISSISVLANDEGSSITVSAQQLSANTGLSIASVDLTTATNAAAARSAVDAAIDTANSRLASLGTDAKSLEIHKDFVSQLQDTLTQGVGNLVDADLAKESARLQSLQIKQQLGVQALSIANQAPQTILGLF</sequence>
<dbReference type="InterPro" id="IPR046358">
    <property type="entry name" value="Flagellin_C"/>
</dbReference>
<dbReference type="GO" id="GO:0009288">
    <property type="term" value="C:bacterial-type flagellum"/>
    <property type="evidence" value="ECO:0007669"/>
    <property type="project" value="UniProtKB-SubCell"/>
</dbReference>
<dbReference type="PANTHER" id="PTHR42792:SF2">
    <property type="entry name" value="FLAGELLIN"/>
    <property type="match status" value="1"/>
</dbReference>
<evidence type="ECO:0000313" key="6">
    <source>
        <dbReference type="EMBL" id="PJK29072.1"/>
    </source>
</evidence>
<dbReference type="Gene3D" id="1.20.1330.10">
    <property type="entry name" value="f41 fragment of flagellin, N-terminal domain"/>
    <property type="match status" value="1"/>
</dbReference>
<name>A0A2M9G032_9PROT</name>
<comment type="caution">
    <text evidence="6">The sequence shown here is derived from an EMBL/GenBank/DDBJ whole genome shotgun (WGS) entry which is preliminary data.</text>
</comment>
<keyword evidence="6" id="KW-0966">Cell projection</keyword>
<keyword evidence="3" id="KW-0964">Secreted</keyword>
<dbReference type="OrthoDB" id="8328560at2"/>
<keyword evidence="7" id="KW-1185">Reference proteome</keyword>
<dbReference type="SUPFAM" id="SSF64518">
    <property type="entry name" value="Phase 1 flagellin"/>
    <property type="match status" value="1"/>
</dbReference>
<dbReference type="Pfam" id="PF00669">
    <property type="entry name" value="Flagellin_N"/>
    <property type="match status" value="1"/>
</dbReference>
<evidence type="ECO:0000256" key="2">
    <source>
        <dbReference type="ARBA" id="ARBA00023143"/>
    </source>
</evidence>
<dbReference type="Pfam" id="PF00700">
    <property type="entry name" value="Flagellin_C"/>
    <property type="match status" value="1"/>
</dbReference>
<feature type="domain" description="Flagellin C-terminal" evidence="5">
    <location>
        <begin position="188"/>
        <end position="271"/>
    </location>
</feature>
<gene>
    <name evidence="6" type="ORF">CVT23_14235</name>
</gene>
<dbReference type="GO" id="GO:0005576">
    <property type="term" value="C:extracellular region"/>
    <property type="evidence" value="ECO:0007669"/>
    <property type="project" value="UniProtKB-SubCell"/>
</dbReference>
<accession>A0A2M9G032</accession>